<dbReference type="Proteomes" id="UP000198775">
    <property type="component" value="Unassembled WGS sequence"/>
</dbReference>
<dbReference type="OrthoDB" id="189856at2157"/>
<keyword evidence="1" id="KW-0862">Zinc</keyword>
<dbReference type="EMBL" id="FOCX01000007">
    <property type="protein sequence ID" value="SEN99969.1"/>
    <property type="molecule type" value="Genomic_DNA"/>
</dbReference>
<keyword evidence="1" id="KW-0479">Metal-binding</keyword>
<dbReference type="PROSITE" id="PS50966">
    <property type="entry name" value="ZF_SWIM"/>
    <property type="match status" value="1"/>
</dbReference>
<protein>
    <submittedName>
        <fullName evidence="3">SWIM zinc finger</fullName>
    </submittedName>
</protein>
<accession>A0A1H8L4D1</accession>
<evidence type="ECO:0000313" key="4">
    <source>
        <dbReference type="Proteomes" id="UP000198775"/>
    </source>
</evidence>
<organism evidence="3 4">
    <name type="scientific">Halorientalis persicus</name>
    <dbReference type="NCBI Taxonomy" id="1367881"/>
    <lineage>
        <taxon>Archaea</taxon>
        <taxon>Methanobacteriati</taxon>
        <taxon>Methanobacteriota</taxon>
        <taxon>Stenosarchaea group</taxon>
        <taxon>Halobacteria</taxon>
        <taxon>Halobacteriales</taxon>
        <taxon>Haloarculaceae</taxon>
        <taxon>Halorientalis</taxon>
    </lineage>
</organism>
<dbReference type="AlphaFoldDB" id="A0A1H8L4D1"/>
<evidence type="ECO:0000313" key="3">
    <source>
        <dbReference type="EMBL" id="SEN99969.1"/>
    </source>
</evidence>
<evidence type="ECO:0000256" key="1">
    <source>
        <dbReference type="PROSITE-ProRule" id="PRU00325"/>
    </source>
</evidence>
<dbReference type="Pfam" id="PF04434">
    <property type="entry name" value="SWIM"/>
    <property type="match status" value="2"/>
</dbReference>
<sequence length="138" mass="14976">MTPLEQLEFTTRVAKRAQYEAFEFAISDDGIMVQNCSHENPADHEYLVTIDDGLPADCNCPADARFDGACKHRVAVAIREPVLDAAVAGTVAADGGTATEGGHGSEVTDENKDCDCDELRDGFPCWECVRTGRRELPD</sequence>
<feature type="domain" description="SWIM-type" evidence="2">
    <location>
        <begin position="46"/>
        <end position="81"/>
    </location>
</feature>
<keyword evidence="1" id="KW-0863">Zinc-finger</keyword>
<name>A0A1H8L4D1_9EURY</name>
<dbReference type="GO" id="GO:0008270">
    <property type="term" value="F:zinc ion binding"/>
    <property type="evidence" value="ECO:0007669"/>
    <property type="project" value="UniProtKB-KW"/>
</dbReference>
<dbReference type="InterPro" id="IPR007527">
    <property type="entry name" value="Znf_SWIM"/>
</dbReference>
<keyword evidence="4" id="KW-1185">Reference proteome</keyword>
<proteinExistence type="predicted"/>
<gene>
    <name evidence="3" type="ORF">SAMN05216388_10078</name>
</gene>
<reference evidence="4" key="1">
    <citation type="submission" date="2016-10" db="EMBL/GenBank/DDBJ databases">
        <authorList>
            <person name="Varghese N."/>
            <person name="Submissions S."/>
        </authorList>
    </citation>
    <scope>NUCLEOTIDE SEQUENCE [LARGE SCALE GENOMIC DNA]</scope>
    <source>
        <strain evidence="4">IBRC-M 10043</strain>
    </source>
</reference>
<dbReference type="RefSeq" id="WP_092659311.1">
    <property type="nucleotide sequence ID" value="NZ_FOCX01000007.1"/>
</dbReference>
<evidence type="ECO:0000259" key="2">
    <source>
        <dbReference type="PROSITE" id="PS50966"/>
    </source>
</evidence>